<dbReference type="Pfam" id="PF08205">
    <property type="entry name" value="C2-set_2"/>
    <property type="match status" value="1"/>
</dbReference>
<comment type="subcellular location">
    <subcellularLocation>
        <location evidence="1">Membrane</location>
        <topology evidence="1">Single-pass type I membrane protein</topology>
    </subcellularLocation>
</comment>
<dbReference type="EMBL" id="HG994589">
    <property type="protein sequence ID" value="CAF2793230.1"/>
    <property type="molecule type" value="Genomic_DNA"/>
</dbReference>
<dbReference type="InterPro" id="IPR051275">
    <property type="entry name" value="Cell_adhesion_signaling"/>
</dbReference>
<evidence type="ECO:0000256" key="2">
    <source>
        <dbReference type="ARBA" id="ARBA00023136"/>
    </source>
</evidence>
<organism evidence="6 7">
    <name type="scientific">Lepeophtheirus salmonis</name>
    <name type="common">Salmon louse</name>
    <name type="synonym">Caligus salmonis</name>
    <dbReference type="NCBI Taxonomy" id="72036"/>
    <lineage>
        <taxon>Eukaryota</taxon>
        <taxon>Metazoa</taxon>
        <taxon>Ecdysozoa</taxon>
        <taxon>Arthropoda</taxon>
        <taxon>Crustacea</taxon>
        <taxon>Multicrustacea</taxon>
        <taxon>Hexanauplia</taxon>
        <taxon>Copepoda</taxon>
        <taxon>Siphonostomatoida</taxon>
        <taxon>Caligidae</taxon>
        <taxon>Lepeophtheirus</taxon>
    </lineage>
</organism>
<dbReference type="Proteomes" id="UP000675881">
    <property type="component" value="Chromosome 10"/>
</dbReference>
<dbReference type="InterPro" id="IPR013783">
    <property type="entry name" value="Ig-like_fold"/>
</dbReference>
<name>A0A7R8CE68_LEPSM</name>
<dbReference type="PROSITE" id="PS50835">
    <property type="entry name" value="IG_LIKE"/>
    <property type="match status" value="1"/>
</dbReference>
<dbReference type="InterPro" id="IPR007110">
    <property type="entry name" value="Ig-like_dom"/>
</dbReference>
<evidence type="ECO:0000313" key="6">
    <source>
        <dbReference type="EMBL" id="CAF2793230.1"/>
    </source>
</evidence>
<evidence type="ECO:0000256" key="5">
    <source>
        <dbReference type="ARBA" id="ARBA00023319"/>
    </source>
</evidence>
<evidence type="ECO:0000256" key="1">
    <source>
        <dbReference type="ARBA" id="ARBA00004479"/>
    </source>
</evidence>
<keyword evidence="2" id="KW-0472">Membrane</keyword>
<dbReference type="InterPro" id="IPR013162">
    <property type="entry name" value="CD80_C2-set"/>
</dbReference>
<keyword evidence="5" id="KW-0393">Immunoglobulin domain</keyword>
<evidence type="ECO:0000313" key="7">
    <source>
        <dbReference type="Proteomes" id="UP000675881"/>
    </source>
</evidence>
<dbReference type="SUPFAM" id="SSF48726">
    <property type="entry name" value="Immunoglobulin"/>
    <property type="match status" value="1"/>
</dbReference>
<reference evidence="6" key="1">
    <citation type="submission" date="2021-02" db="EMBL/GenBank/DDBJ databases">
        <authorList>
            <person name="Bekaert M."/>
        </authorList>
    </citation>
    <scope>NUCLEOTIDE SEQUENCE</scope>
    <source>
        <strain evidence="6">IoA-00</strain>
    </source>
</reference>
<gene>
    <name evidence="6" type="ORF">LSAA_2705</name>
</gene>
<sequence>MMGVKHYLRRLEYFIPLVFLHIEIYSTFTQARDSLIVEPGEVLRLFVSKSVNDQEEESDCSWVPPEYNEVLGEKLDIDQGSLVEHNYPEAIDPFRPAGTWKYKWYGSDATTDCGIEINAAVESDHGSWICYFQGSLNINVIVPFPPKTTELKNDYPDEDDQEIMSLNTIEHNIPINISCISTNARPPPEVTWTLCGEEVRDNNLLFTMHDESNTFTTSIFIMSYRPKASDDGLRIGCSFQHISKVYSQIEENDALNSPSRYLTLSIKGPPDTDTFRFEFEKLEIGEVGIVKCVFHSNPPPRKGGVTWKVHDSDIPIEALDNNDYIAILTIQNFDHKDINKEIAINVNNDLGSGSKQVRVSKPDVALGGGAIAGITIAVIMIILLGLLGLYFYKKKRSGSYTSS</sequence>
<keyword evidence="7" id="KW-1185">Reference proteome</keyword>
<dbReference type="OrthoDB" id="6345017at2759"/>
<evidence type="ECO:0000256" key="3">
    <source>
        <dbReference type="ARBA" id="ARBA00023157"/>
    </source>
</evidence>
<proteinExistence type="predicted"/>
<dbReference type="AlphaFoldDB" id="A0A7R8CE68"/>
<dbReference type="GO" id="GO:0016020">
    <property type="term" value="C:membrane"/>
    <property type="evidence" value="ECO:0007669"/>
    <property type="project" value="UniProtKB-SubCell"/>
</dbReference>
<evidence type="ECO:0000256" key="4">
    <source>
        <dbReference type="ARBA" id="ARBA00023180"/>
    </source>
</evidence>
<dbReference type="Gene3D" id="2.60.40.10">
    <property type="entry name" value="Immunoglobulins"/>
    <property type="match status" value="1"/>
</dbReference>
<dbReference type="PANTHER" id="PTHR11640">
    <property type="entry name" value="NEPHRIN"/>
    <property type="match status" value="1"/>
</dbReference>
<keyword evidence="4" id="KW-0325">Glycoprotein</keyword>
<accession>A0A7R8CE68</accession>
<dbReference type="InterPro" id="IPR036179">
    <property type="entry name" value="Ig-like_dom_sf"/>
</dbReference>
<protein>
    <submittedName>
        <fullName evidence="6">(salmon louse) hypothetical protein</fullName>
    </submittedName>
</protein>
<keyword evidence="3" id="KW-1015">Disulfide bond</keyword>